<gene>
    <name evidence="2" type="ORF">MPEAHAMD_5330</name>
</gene>
<proteinExistence type="predicted"/>
<dbReference type="AlphaFoldDB" id="A0AA37HG59"/>
<sequence>MPLMNFGHCWRGRTDCTSFTSVEHVPPGTTEDQFYDLAFTPESFVCCGCVAPEARTLPQDAYRVCFKNAASDEMTDNDEQDIAHLAHVLNHTLATVATRRLQQPTILVPHEMGMTEVPTAQHAEATKAPSSSPSPVPSSALPQAVSPHAS</sequence>
<evidence type="ECO:0000256" key="1">
    <source>
        <dbReference type="SAM" id="MobiDB-lite"/>
    </source>
</evidence>
<comment type="caution">
    <text evidence="2">The sequence shown here is derived from an EMBL/GenBank/DDBJ whole genome shotgun (WGS) entry which is preliminary data.</text>
</comment>
<keyword evidence="3" id="KW-1185">Reference proteome</keyword>
<organism evidence="2 3">
    <name type="scientific">Methylobacterium frigidaeris</name>
    <dbReference type="NCBI Taxonomy" id="2038277"/>
    <lineage>
        <taxon>Bacteria</taxon>
        <taxon>Pseudomonadati</taxon>
        <taxon>Pseudomonadota</taxon>
        <taxon>Alphaproteobacteria</taxon>
        <taxon>Hyphomicrobiales</taxon>
        <taxon>Methylobacteriaceae</taxon>
        <taxon>Methylobacterium</taxon>
    </lineage>
</organism>
<feature type="compositionally biased region" description="Low complexity" evidence="1">
    <location>
        <begin position="128"/>
        <end position="150"/>
    </location>
</feature>
<reference evidence="2" key="1">
    <citation type="journal article" date="2016" name="Front. Microbiol.">
        <title>Genome Sequence of the Piezophilic, Mesophilic Sulfate-Reducing Bacterium Desulfovibrio indicus J2T.</title>
        <authorList>
            <person name="Cao J."/>
            <person name="Maignien L."/>
            <person name="Shao Z."/>
            <person name="Alain K."/>
            <person name="Jebbar M."/>
        </authorList>
    </citation>
    <scope>NUCLEOTIDE SEQUENCE</scope>
    <source>
        <strain evidence="2">JCM 32048</strain>
    </source>
</reference>
<evidence type="ECO:0000313" key="2">
    <source>
        <dbReference type="EMBL" id="GJD65143.1"/>
    </source>
</evidence>
<dbReference type="RefSeq" id="WP_238192826.1">
    <property type="nucleotide sequence ID" value="NZ_BPQJ01000035.1"/>
</dbReference>
<accession>A0AA37HG59</accession>
<evidence type="ECO:0000313" key="3">
    <source>
        <dbReference type="Proteomes" id="UP001055286"/>
    </source>
</evidence>
<dbReference type="Proteomes" id="UP001055286">
    <property type="component" value="Unassembled WGS sequence"/>
</dbReference>
<protein>
    <submittedName>
        <fullName evidence="2">Uncharacterized protein</fullName>
    </submittedName>
</protein>
<feature type="region of interest" description="Disordered" evidence="1">
    <location>
        <begin position="120"/>
        <end position="150"/>
    </location>
</feature>
<reference evidence="2" key="2">
    <citation type="submission" date="2021-08" db="EMBL/GenBank/DDBJ databases">
        <authorList>
            <person name="Tani A."/>
            <person name="Ola A."/>
            <person name="Ogura Y."/>
            <person name="Katsura K."/>
            <person name="Hayashi T."/>
        </authorList>
    </citation>
    <scope>NUCLEOTIDE SEQUENCE</scope>
    <source>
        <strain evidence="2">JCM 32048</strain>
    </source>
</reference>
<name>A0AA37HG59_9HYPH</name>
<dbReference type="EMBL" id="BPQJ01000035">
    <property type="protein sequence ID" value="GJD65143.1"/>
    <property type="molecule type" value="Genomic_DNA"/>
</dbReference>